<gene>
    <name evidence="2" type="ORF">I302_08814</name>
    <name evidence="3" type="ORF">I302_105531</name>
</gene>
<proteinExistence type="predicted"/>
<keyword evidence="4" id="KW-1185">Reference proteome</keyword>
<reference evidence="3" key="4">
    <citation type="submission" date="2024-02" db="EMBL/GenBank/DDBJ databases">
        <title>Comparative genomics of Cryptococcus and Kwoniella reveals pathogenesis evolution and contrasting modes of karyotype evolution via chromosome fusion or intercentromeric recombination.</title>
        <authorList>
            <person name="Coelho M.A."/>
            <person name="David-Palma M."/>
            <person name="Shea T."/>
            <person name="Bowers K."/>
            <person name="McGinley-Smith S."/>
            <person name="Mohammad A.W."/>
            <person name="Gnirke A."/>
            <person name="Yurkov A.M."/>
            <person name="Nowrousian M."/>
            <person name="Sun S."/>
            <person name="Cuomo C.A."/>
            <person name="Heitman J."/>
        </authorList>
    </citation>
    <scope>NUCLEOTIDE SEQUENCE</scope>
    <source>
        <strain evidence="3">CBS 10118</strain>
    </source>
</reference>
<sequence>MQAVVQRGMEGMIYASRDIFLLDRFPCRMVDIVAWVAGVDHKETTMTVTLDDGDGQHILPSLIRLSPINTSSTSTFTSKSSKPPSTSFATASERRLAKRKAIEEAEEASRSNRSNFNGYPRAFQRRDIRVGDTVRIIGKVDEWMRKKSDGSSEWVRQVVVDENAGGCIAIVDPDAQYTHTFQVIHLHQTLYSRPFVLPDLSIPNKSPPISPRRNTSVSHHDPNMSDSLGMTLTSEAPSELSVIDAEPELRDPTKLRSSQLTDRTFRQYMLDHMSQETIKAIYQASELGQEVLHRELECYFPEYRDIRSSTSQNGHQRYLAKNNTGSGVFTDSTKMNTPPTSMSVDHSTPTQKTYISRRRPNKTNYASSALGLLKPFTPSSILSNERLYTLARLVVDSEVRKEERRRRRRIRDGTATKKDLSVEADRKCKAGSTNGKDSIGCTIDEKERTKKVERLVGWAIRNVSEEGNLVQVTLPSTPTSSSQRYTKRENQDIYGYLPLPSQMLLPLLIPHLLAEREFRKNSIRRKNDFKSLNGMTVDEVTCVMRQWGLEGRWERVGDWNIEDALEYGYGRGLLRKEGVGYWVVDGYEG</sequence>
<feature type="compositionally biased region" description="Polar residues" evidence="1">
    <location>
        <begin position="336"/>
        <end position="354"/>
    </location>
</feature>
<dbReference type="EMBL" id="CP144543">
    <property type="protein sequence ID" value="WVW83510.1"/>
    <property type="molecule type" value="Genomic_DNA"/>
</dbReference>
<feature type="region of interest" description="Disordered" evidence="1">
    <location>
        <begin position="73"/>
        <end position="93"/>
    </location>
</feature>
<dbReference type="InterPro" id="IPR012340">
    <property type="entry name" value="NA-bd_OB-fold"/>
</dbReference>
<dbReference type="Gene3D" id="2.40.50.140">
    <property type="entry name" value="Nucleic acid-binding proteins"/>
    <property type="match status" value="1"/>
</dbReference>
<accession>A0A1B9FTE8</accession>
<reference evidence="3" key="2">
    <citation type="submission" date="2013-07" db="EMBL/GenBank/DDBJ databases">
        <authorList>
            <consortium name="The Broad Institute Genome Sequencing Platform"/>
            <person name="Cuomo C."/>
            <person name="Litvintseva A."/>
            <person name="Chen Y."/>
            <person name="Heitman J."/>
            <person name="Sun S."/>
            <person name="Springer D."/>
            <person name="Dromer F."/>
            <person name="Young S.K."/>
            <person name="Zeng Q."/>
            <person name="Gargeya S."/>
            <person name="Fitzgerald M."/>
            <person name="Abouelleil A."/>
            <person name="Alvarado L."/>
            <person name="Berlin A.M."/>
            <person name="Chapman S.B."/>
            <person name="Dewar J."/>
            <person name="Goldberg J."/>
            <person name="Griggs A."/>
            <person name="Gujja S."/>
            <person name="Hansen M."/>
            <person name="Howarth C."/>
            <person name="Imamovic A."/>
            <person name="Larimer J."/>
            <person name="McCowan C."/>
            <person name="Murphy C."/>
            <person name="Pearson M."/>
            <person name="Priest M."/>
            <person name="Roberts A."/>
            <person name="Saif S."/>
            <person name="Shea T."/>
            <person name="Sykes S."/>
            <person name="Wortman J."/>
            <person name="Nusbaum C."/>
            <person name="Birren B."/>
        </authorList>
    </citation>
    <scope>NUCLEOTIDE SEQUENCE</scope>
    <source>
        <strain evidence="3">CBS 10118</strain>
    </source>
</reference>
<reference evidence="2" key="3">
    <citation type="submission" date="2014-01" db="EMBL/GenBank/DDBJ databases">
        <title>Evolution of pathogenesis and genome organization in the Tremellales.</title>
        <authorList>
            <person name="Cuomo C."/>
            <person name="Litvintseva A."/>
            <person name="Heitman J."/>
            <person name="Chen Y."/>
            <person name="Sun S."/>
            <person name="Springer D."/>
            <person name="Dromer F."/>
            <person name="Young S."/>
            <person name="Zeng Q."/>
            <person name="Chapman S."/>
            <person name="Gujja S."/>
            <person name="Saif S."/>
            <person name="Birren B."/>
        </authorList>
    </citation>
    <scope>NUCLEOTIDE SEQUENCE</scope>
    <source>
        <strain evidence="2">CBS 10118</strain>
    </source>
</reference>
<feature type="compositionally biased region" description="Low complexity" evidence="1">
    <location>
        <begin position="73"/>
        <end position="91"/>
    </location>
</feature>
<feature type="region of interest" description="Disordered" evidence="1">
    <location>
        <begin position="99"/>
        <end position="118"/>
    </location>
</feature>
<feature type="region of interest" description="Disordered" evidence="1">
    <location>
        <begin position="204"/>
        <end position="225"/>
    </location>
</feature>
<dbReference type="VEuPathDB" id="FungiDB:I302_08814"/>
<dbReference type="OrthoDB" id="77828at2759"/>
<evidence type="ECO:0000313" key="2">
    <source>
        <dbReference type="EMBL" id="OCF22033.1"/>
    </source>
</evidence>
<evidence type="ECO:0000256" key="1">
    <source>
        <dbReference type="SAM" id="MobiDB-lite"/>
    </source>
</evidence>
<dbReference type="Proteomes" id="UP000092730">
    <property type="component" value="Chromosome 3"/>
</dbReference>
<dbReference type="AlphaFoldDB" id="A0A1B9FTE8"/>
<feature type="compositionally biased region" description="Basic and acidic residues" evidence="1">
    <location>
        <begin position="99"/>
        <end position="110"/>
    </location>
</feature>
<evidence type="ECO:0000313" key="4">
    <source>
        <dbReference type="Proteomes" id="UP000092730"/>
    </source>
</evidence>
<feature type="region of interest" description="Disordered" evidence="1">
    <location>
        <begin position="336"/>
        <end position="361"/>
    </location>
</feature>
<evidence type="ECO:0000313" key="3">
    <source>
        <dbReference type="EMBL" id="WVW83510.1"/>
    </source>
</evidence>
<dbReference type="KEGG" id="kbi:30213213"/>
<protein>
    <submittedName>
        <fullName evidence="2">Uncharacterized protein</fullName>
    </submittedName>
</protein>
<name>A0A1B9FTE8_9TREE</name>
<dbReference type="EMBL" id="KI894026">
    <property type="protein sequence ID" value="OCF22033.1"/>
    <property type="molecule type" value="Genomic_DNA"/>
</dbReference>
<dbReference type="GeneID" id="30213213"/>
<reference evidence="2" key="1">
    <citation type="submission" date="2013-07" db="EMBL/GenBank/DDBJ databases">
        <title>The Genome Sequence of Cryptococcus bestiolae CBS10118.</title>
        <authorList>
            <consortium name="The Broad Institute Genome Sequencing Platform"/>
            <person name="Cuomo C."/>
            <person name="Litvintseva A."/>
            <person name="Chen Y."/>
            <person name="Heitman J."/>
            <person name="Sun S."/>
            <person name="Springer D."/>
            <person name="Dromer F."/>
            <person name="Young S.K."/>
            <person name="Zeng Q."/>
            <person name="Gargeya S."/>
            <person name="Fitzgerald M."/>
            <person name="Abouelleil A."/>
            <person name="Alvarado L."/>
            <person name="Berlin A.M."/>
            <person name="Chapman S.B."/>
            <person name="Dewar J."/>
            <person name="Goldberg J."/>
            <person name="Griggs A."/>
            <person name="Gujja S."/>
            <person name="Hansen M."/>
            <person name="Howarth C."/>
            <person name="Imamovic A."/>
            <person name="Larimer J."/>
            <person name="McCowan C."/>
            <person name="Murphy C."/>
            <person name="Pearson M."/>
            <person name="Priest M."/>
            <person name="Roberts A."/>
            <person name="Saif S."/>
            <person name="Shea T."/>
            <person name="Sykes S."/>
            <person name="Wortman J."/>
            <person name="Nusbaum C."/>
            <person name="Birren B."/>
        </authorList>
    </citation>
    <scope>NUCLEOTIDE SEQUENCE [LARGE SCALE GENOMIC DNA]</scope>
    <source>
        <strain evidence="2">CBS 10118</strain>
    </source>
</reference>
<dbReference type="STRING" id="1296100.A0A1B9FTE8"/>
<organism evidence="2">
    <name type="scientific">Kwoniella bestiolae CBS 10118</name>
    <dbReference type="NCBI Taxonomy" id="1296100"/>
    <lineage>
        <taxon>Eukaryota</taxon>
        <taxon>Fungi</taxon>
        <taxon>Dikarya</taxon>
        <taxon>Basidiomycota</taxon>
        <taxon>Agaricomycotina</taxon>
        <taxon>Tremellomycetes</taxon>
        <taxon>Tremellales</taxon>
        <taxon>Cryptococcaceae</taxon>
        <taxon>Kwoniella</taxon>
    </lineage>
</organism>
<dbReference type="RefSeq" id="XP_019043103.1">
    <property type="nucleotide sequence ID" value="XM_019195390.1"/>
</dbReference>